<keyword evidence="2" id="KW-1185">Reference proteome</keyword>
<name>A0A248THN5_9BACI</name>
<accession>A0A248THN5</accession>
<gene>
    <name evidence="1" type="ORF">CKF48_10620</name>
</gene>
<evidence type="ECO:0000313" key="2">
    <source>
        <dbReference type="Proteomes" id="UP000215137"/>
    </source>
</evidence>
<dbReference type="Proteomes" id="UP000215137">
    <property type="component" value="Chromosome"/>
</dbReference>
<dbReference type="AlphaFoldDB" id="A0A248THN5"/>
<sequence>MKRNIDLSTFMMEKSWIKTHPISSRRTYLVSTKRHNSTNFIYLSIFCRTINLIMAFEKHGDCNKTIASPFGNVAQIQVFRYILRKIEAKMTHIYSFFHAKKKQ</sequence>
<protein>
    <submittedName>
        <fullName evidence="1">Uncharacterized protein</fullName>
    </submittedName>
</protein>
<reference evidence="1 2" key="1">
    <citation type="submission" date="2017-08" db="EMBL/GenBank/DDBJ databases">
        <title>Complete Genome Sequence of Bacillus kochii Oregon-R-modENCODE STRAIN BDGP4, isolated from Drosophila melanogaster gut.</title>
        <authorList>
            <person name="Wan K.H."/>
            <person name="Yu C."/>
            <person name="Park S."/>
            <person name="Hammonds A.S."/>
            <person name="Booth B.W."/>
            <person name="Celniker S.E."/>
        </authorList>
    </citation>
    <scope>NUCLEOTIDE SEQUENCE [LARGE SCALE GENOMIC DNA]</scope>
    <source>
        <strain evidence="1 2">BDGP4</strain>
    </source>
</reference>
<dbReference type="KEGG" id="bko:CKF48_10620"/>
<dbReference type="EMBL" id="CP022983">
    <property type="protein sequence ID" value="ASV67727.1"/>
    <property type="molecule type" value="Genomic_DNA"/>
</dbReference>
<proteinExistence type="predicted"/>
<organism evidence="1 2">
    <name type="scientific">Cytobacillus kochii</name>
    <dbReference type="NCBI Taxonomy" id="859143"/>
    <lineage>
        <taxon>Bacteria</taxon>
        <taxon>Bacillati</taxon>
        <taxon>Bacillota</taxon>
        <taxon>Bacilli</taxon>
        <taxon>Bacillales</taxon>
        <taxon>Bacillaceae</taxon>
        <taxon>Cytobacillus</taxon>
    </lineage>
</organism>
<evidence type="ECO:0000313" key="1">
    <source>
        <dbReference type="EMBL" id="ASV67727.1"/>
    </source>
</evidence>